<proteinExistence type="predicted"/>
<organism evidence="5 6">
    <name type="scientific">Neotoma lepida</name>
    <name type="common">Desert woodrat</name>
    <dbReference type="NCBI Taxonomy" id="56216"/>
    <lineage>
        <taxon>Eukaryota</taxon>
        <taxon>Metazoa</taxon>
        <taxon>Chordata</taxon>
        <taxon>Craniata</taxon>
        <taxon>Vertebrata</taxon>
        <taxon>Euteleostomi</taxon>
        <taxon>Mammalia</taxon>
        <taxon>Eutheria</taxon>
        <taxon>Euarchontoglires</taxon>
        <taxon>Glires</taxon>
        <taxon>Rodentia</taxon>
        <taxon>Myomorpha</taxon>
        <taxon>Muroidea</taxon>
        <taxon>Cricetidae</taxon>
        <taxon>Neotominae</taxon>
        <taxon>Neotoma</taxon>
    </lineage>
</organism>
<dbReference type="InterPro" id="IPR001952">
    <property type="entry name" value="Alkaline_phosphatase"/>
</dbReference>
<evidence type="ECO:0000256" key="4">
    <source>
        <dbReference type="PIRSR" id="PIRSR601952-1"/>
    </source>
</evidence>
<dbReference type="GO" id="GO:0004035">
    <property type="term" value="F:alkaline phosphatase activity"/>
    <property type="evidence" value="ECO:0007669"/>
    <property type="project" value="UniProtKB-EC"/>
</dbReference>
<keyword evidence="3" id="KW-0336">GPI-anchor</keyword>
<comment type="caution">
    <text evidence="5">The sequence shown here is derived from an EMBL/GenBank/DDBJ whole genome shotgun (WGS) entry which is preliminary data.</text>
</comment>
<sequence>MWREEERKRGGREKETYYMERQVPGSAGTATAYHCMVKANYRTIGLRTVAQSSDQDRSQGSTALQGYVLRLRLAVSLKGAQYIWNHMKLIQAS</sequence>
<evidence type="ECO:0000256" key="3">
    <source>
        <dbReference type="ARBA" id="ARBA00022622"/>
    </source>
</evidence>
<evidence type="ECO:0000256" key="2">
    <source>
        <dbReference type="ARBA" id="ARBA00012647"/>
    </source>
</evidence>
<reference evidence="5 6" key="1">
    <citation type="submission" date="2016-06" db="EMBL/GenBank/DDBJ databases">
        <title>The Draft Genome Sequence and Annotation of the Desert Woodrat Neotoma lepida.</title>
        <authorList>
            <person name="Campbell M."/>
            <person name="Oakeson K.F."/>
            <person name="Yandell M."/>
            <person name="Halpert J.R."/>
            <person name="Dearing D."/>
        </authorList>
    </citation>
    <scope>NUCLEOTIDE SEQUENCE [LARGE SCALE GENOMIC DNA]</scope>
    <source>
        <strain evidence="5">417</strain>
        <tissue evidence="5">Liver</tissue>
    </source>
</reference>
<dbReference type="EMBL" id="LZPO01087202">
    <property type="protein sequence ID" value="OBS66643.1"/>
    <property type="molecule type" value="Genomic_DNA"/>
</dbReference>
<dbReference type="STRING" id="56216.A0A1A6GK41"/>
<dbReference type="Proteomes" id="UP000092124">
    <property type="component" value="Unassembled WGS sequence"/>
</dbReference>
<keyword evidence="6" id="KW-1185">Reference proteome</keyword>
<dbReference type="GO" id="GO:0098552">
    <property type="term" value="C:side of membrane"/>
    <property type="evidence" value="ECO:0007669"/>
    <property type="project" value="UniProtKB-KW"/>
</dbReference>
<protein>
    <recommendedName>
        <fullName evidence="2">alkaline phosphatase</fullName>
        <ecNumber evidence="2">3.1.3.1</ecNumber>
    </recommendedName>
</protein>
<feature type="active site" description="Phosphoserine intermediate" evidence="4">
    <location>
        <position position="26"/>
    </location>
</feature>
<evidence type="ECO:0000256" key="1">
    <source>
        <dbReference type="ARBA" id="ARBA00004609"/>
    </source>
</evidence>
<evidence type="ECO:0000313" key="5">
    <source>
        <dbReference type="EMBL" id="OBS66643.1"/>
    </source>
</evidence>
<dbReference type="EC" id="3.1.3.1" evidence="2"/>
<dbReference type="GO" id="GO:0005886">
    <property type="term" value="C:plasma membrane"/>
    <property type="evidence" value="ECO:0007669"/>
    <property type="project" value="UniProtKB-SubCell"/>
</dbReference>
<comment type="subcellular location">
    <subcellularLocation>
        <location evidence="1">Cell membrane</location>
        <topology evidence="1">Lipid-anchor</topology>
        <topology evidence="1">GPI-anchor</topology>
    </subcellularLocation>
</comment>
<dbReference type="SUPFAM" id="SSF53649">
    <property type="entry name" value="Alkaline phosphatase-like"/>
    <property type="match status" value="1"/>
</dbReference>
<gene>
    <name evidence="5" type="ORF">A6R68_04810</name>
</gene>
<accession>A0A1A6GK41</accession>
<evidence type="ECO:0000313" key="6">
    <source>
        <dbReference type="Proteomes" id="UP000092124"/>
    </source>
</evidence>
<name>A0A1A6GK41_NEOLE</name>
<dbReference type="Pfam" id="PF00245">
    <property type="entry name" value="Alk_phosphatase"/>
    <property type="match status" value="1"/>
</dbReference>
<keyword evidence="3" id="KW-0472">Membrane</keyword>
<dbReference type="AlphaFoldDB" id="A0A1A6GK41"/>
<keyword evidence="3" id="KW-0325">Glycoprotein</keyword>
<keyword evidence="3" id="KW-0449">Lipoprotein</keyword>
<dbReference type="Gene3D" id="3.40.720.10">
    <property type="entry name" value="Alkaline Phosphatase, subunit A"/>
    <property type="match status" value="1"/>
</dbReference>
<dbReference type="InterPro" id="IPR017850">
    <property type="entry name" value="Alkaline_phosphatase_core_sf"/>
</dbReference>